<evidence type="ECO:0000313" key="1">
    <source>
        <dbReference type="EMBL" id="PVU85967.1"/>
    </source>
</evidence>
<name>A0A2T9Y0X8_9FUNG</name>
<dbReference type="AlphaFoldDB" id="A0A2T9Y0X8"/>
<comment type="caution">
    <text evidence="1">The sequence shown here is derived from an EMBL/GenBank/DDBJ whole genome shotgun (WGS) entry which is preliminary data.</text>
</comment>
<reference evidence="1 2" key="1">
    <citation type="journal article" date="2018" name="MBio">
        <title>Comparative Genomics Reveals the Core Gene Toolbox for the Fungus-Insect Symbiosis.</title>
        <authorList>
            <person name="Wang Y."/>
            <person name="Stata M."/>
            <person name="Wang W."/>
            <person name="Stajich J.E."/>
            <person name="White M.M."/>
            <person name="Moncalvo J.M."/>
        </authorList>
    </citation>
    <scope>NUCLEOTIDE SEQUENCE [LARGE SCALE GENOMIC DNA]</scope>
    <source>
        <strain evidence="1 2">SWE-8-4</strain>
    </source>
</reference>
<gene>
    <name evidence="1" type="ORF">BB561_006855</name>
</gene>
<dbReference type="Proteomes" id="UP000245383">
    <property type="component" value="Unassembled WGS sequence"/>
</dbReference>
<accession>A0A2T9Y0X8</accession>
<dbReference type="EMBL" id="MBFR01000758">
    <property type="protein sequence ID" value="PVU85967.1"/>
    <property type="molecule type" value="Genomic_DNA"/>
</dbReference>
<keyword evidence="2" id="KW-1185">Reference proteome</keyword>
<evidence type="ECO:0000313" key="2">
    <source>
        <dbReference type="Proteomes" id="UP000245383"/>
    </source>
</evidence>
<organism evidence="1 2">
    <name type="scientific">Smittium simulii</name>
    <dbReference type="NCBI Taxonomy" id="133385"/>
    <lineage>
        <taxon>Eukaryota</taxon>
        <taxon>Fungi</taxon>
        <taxon>Fungi incertae sedis</taxon>
        <taxon>Zoopagomycota</taxon>
        <taxon>Kickxellomycotina</taxon>
        <taxon>Harpellomycetes</taxon>
        <taxon>Harpellales</taxon>
        <taxon>Legeriomycetaceae</taxon>
        <taxon>Smittium</taxon>
    </lineage>
</organism>
<sequence length="106" mass="12149">MLADAASSIITLRKELVYKIMVLPGRAQNLTDKTNDSLVEPEQYKPVHYPKRMSRVYSIGIQQSNGAGIQDQQQKYISGFDTIKLTFRNDNKFEINDLKDTLKKNL</sequence>
<protein>
    <submittedName>
        <fullName evidence="1">Uncharacterized protein</fullName>
    </submittedName>
</protein>
<proteinExistence type="predicted"/>